<evidence type="ECO:0000313" key="5">
    <source>
        <dbReference type="Proteomes" id="UP000219559"/>
    </source>
</evidence>
<dbReference type="PROSITE" id="PS51462">
    <property type="entry name" value="NUDIX"/>
    <property type="match status" value="1"/>
</dbReference>
<dbReference type="CDD" id="cd02883">
    <property type="entry name" value="NUDIX_Hydrolase"/>
    <property type="match status" value="1"/>
</dbReference>
<gene>
    <name evidence="4" type="ORF">B7P33_17095</name>
</gene>
<dbReference type="SUPFAM" id="SSF55811">
    <property type="entry name" value="Nudix"/>
    <property type="match status" value="1"/>
</dbReference>
<feature type="domain" description="Nudix hydrolase" evidence="3">
    <location>
        <begin position="4"/>
        <end position="135"/>
    </location>
</feature>
<dbReference type="RefSeq" id="WP_097441102.1">
    <property type="nucleotide sequence ID" value="NZ_KZ300477.1"/>
</dbReference>
<dbReference type="Pfam" id="PF00293">
    <property type="entry name" value="NUDIX"/>
    <property type="match status" value="1"/>
</dbReference>
<dbReference type="GO" id="GO:0016787">
    <property type="term" value="F:hydrolase activity"/>
    <property type="evidence" value="ECO:0007669"/>
    <property type="project" value="UniProtKB-KW"/>
</dbReference>
<comment type="caution">
    <text evidence="4">The sequence shown here is derived from an EMBL/GenBank/DDBJ whole genome shotgun (WGS) entry which is preliminary data.</text>
</comment>
<evidence type="ECO:0000313" key="4">
    <source>
        <dbReference type="EMBL" id="PCE62992.1"/>
    </source>
</evidence>
<dbReference type="OrthoDB" id="1438523at2"/>
<proteinExistence type="predicted"/>
<keyword evidence="5" id="KW-1185">Reference proteome</keyword>
<dbReference type="InterPro" id="IPR015797">
    <property type="entry name" value="NUDIX_hydrolase-like_dom_sf"/>
</dbReference>
<dbReference type="PANTHER" id="PTHR43046:SF14">
    <property type="entry name" value="MUTT_NUDIX FAMILY PROTEIN"/>
    <property type="match status" value="1"/>
</dbReference>
<comment type="cofactor">
    <cofactor evidence="1">
        <name>Mg(2+)</name>
        <dbReference type="ChEBI" id="CHEBI:18420"/>
    </cofactor>
</comment>
<dbReference type="InterPro" id="IPR000086">
    <property type="entry name" value="NUDIX_hydrolase_dom"/>
</dbReference>
<dbReference type="AlphaFoldDB" id="A0A2A4G5H2"/>
<dbReference type="EMBL" id="NBWU01000007">
    <property type="protein sequence ID" value="PCE62992.1"/>
    <property type="molecule type" value="Genomic_DNA"/>
</dbReference>
<evidence type="ECO:0000256" key="2">
    <source>
        <dbReference type="ARBA" id="ARBA00022801"/>
    </source>
</evidence>
<sequence>MKYLKIVDKSRLIAIKKGKVLVLEKRGPRKRYSLPGGVTKKKESKEGSLVREVKEEVGISLLMEKVDFFLTRIDPKKNKIKTYKHYYVALSPKGEPKVLEPHKFKGVHWITWYECLDFLDREDRSAVALYFDQFQKKVNGF</sequence>
<organism evidence="4 5">
    <name type="scientific">Sediminicola luteus</name>
    <dbReference type="NCBI Taxonomy" id="319238"/>
    <lineage>
        <taxon>Bacteria</taxon>
        <taxon>Pseudomonadati</taxon>
        <taxon>Bacteroidota</taxon>
        <taxon>Flavobacteriia</taxon>
        <taxon>Flavobacteriales</taxon>
        <taxon>Flavobacteriaceae</taxon>
        <taxon>Sediminicola</taxon>
    </lineage>
</organism>
<evidence type="ECO:0000256" key="1">
    <source>
        <dbReference type="ARBA" id="ARBA00001946"/>
    </source>
</evidence>
<name>A0A2A4G5H2_9FLAO</name>
<keyword evidence="2" id="KW-0378">Hydrolase</keyword>
<accession>A0A2A4G5H2</accession>
<reference evidence="4 5" key="1">
    <citation type="submission" date="2017-04" db="EMBL/GenBank/DDBJ databases">
        <title>A new member of the family Flavobacteriaceae isolated from ascidians.</title>
        <authorList>
            <person name="Chen L."/>
        </authorList>
    </citation>
    <scope>NUCLEOTIDE SEQUENCE [LARGE SCALE GENOMIC DNA]</scope>
    <source>
        <strain evidence="4 5">HQA918</strain>
    </source>
</reference>
<dbReference type="Proteomes" id="UP000219559">
    <property type="component" value="Unassembled WGS sequence"/>
</dbReference>
<evidence type="ECO:0000259" key="3">
    <source>
        <dbReference type="PROSITE" id="PS51462"/>
    </source>
</evidence>
<dbReference type="Gene3D" id="3.90.79.10">
    <property type="entry name" value="Nucleoside Triphosphate Pyrophosphohydrolase"/>
    <property type="match status" value="1"/>
</dbReference>
<protein>
    <recommendedName>
        <fullName evidence="3">Nudix hydrolase domain-containing protein</fullName>
    </recommendedName>
</protein>
<dbReference type="PANTHER" id="PTHR43046">
    <property type="entry name" value="GDP-MANNOSE MANNOSYL HYDROLASE"/>
    <property type="match status" value="1"/>
</dbReference>